<dbReference type="Proteomes" id="UP001212152">
    <property type="component" value="Unassembled WGS sequence"/>
</dbReference>
<keyword evidence="2" id="KW-0472">Membrane</keyword>
<feature type="transmembrane region" description="Helical" evidence="2">
    <location>
        <begin position="1097"/>
        <end position="1120"/>
    </location>
</feature>
<dbReference type="PANTHER" id="PTHR31600">
    <property type="entry name" value="TINY MACROCYSTS PROTEIN B-RELATED"/>
    <property type="match status" value="1"/>
</dbReference>
<sequence>MGAPAIGSSEKHVATTFSSKLEDITFSVLYSMVHGNNDHNGLLNDAIMLFEDIQLIAFAFSPEFFQNMPTWAQYVTNPLSYRPDSFSGFVIMLGIVIGFVALALLTAVEVAMSFGSGKPANFRMYQFAGISLYALKTLRLVTKLLGTILFIPFLEVLLVAVTCCGDDRHLREYPQVTCFSGAYSAQTIIVILSLLIFIPYNLAMSAIYLNTSPSRENKASRSPIGRMDSIYALSRVLLTMIFTLTETPALKIGILLAVTIVLSLLMVRYQPFYISTHNDLRAGLFFASAFSAVVACISFVTKSDAIAFPIATAIAAPIGMVVGVLTCRSVFRSTIKRVYDRIQLKHRHVGKSLNDLGMGTTGTRSDENPDRSCDVERGDAFTGTDAIQNVHKITSTRTRPRSIHVFRHPGEVEQACRFVHNNRTPEALYIMEEIFGEGFDQFPKNSLLKLIYANYLEVYADTNTQEPAHFVQAAKALHPAFDARFFIFMQDRILEQSKRTEGLNASTLNISSYVEFQTMQNGARRDHLATLIELRSFLTHIRGGQRGRDPKTYPIFLQRISEAEQRATNYYKKLIARWPKSKVLLRMYGSFLLQVKNEREQATKYMMMAEEIEENEARQNSSMPIQRHGSIRSSNRASSSHIQGSNRASNSHVNASQSQRSLKELGGVVPPKDPYLRSRLDTIMADQRDSQACESDTSMDGLGLGAVPTVTVSAGEELPFVKRTVEVDANEFAEGTKPVVNTSQLRRRMSLGQYNPGSDEITMEAEPKGVGFNVGPSAEDGLAGMGARMPSESAGGSTKSSEREAKLKVYNKMQLQTRLKAPVVQLDRNQKITVIFYIINVVIAFAIGLWSFSAAETSINGFVRGTRLARVVLQFSMITRNLTEIANVPDDPTAQAIAQANFAYSQSMLSGQLANFTIFYLPYLAAFYQDPYNYDYFTNPDVKTTDNAARFFLDNPLDLASAYDSANTIGQNAWVASSMTNVYVLYGLLALQVVSMSGWAYLIFWPMIGDSYDEQVRTLKMFAMLPKKALMHMLTEIEEQIESISDEMTAASQVDENGGDEPNSNQNQSAAAAANRLLNQTFDTEVMIKKSSVSKHVIRYGLGILILALPAISLLVAPIIRALISVNYANTMNYTNNRRSYAQGVVFLGKEPACGNLTMGLDAQVEWLLTAGNEYFASMMQNDYQTAAPRLEFMNTLLNSVVDNFNQLDNMQARMVEMESAVTLVFAIPDATIQAVPEIKRFIESGGMFTDDGMRKRK</sequence>
<comment type="caution">
    <text evidence="4">The sequence shown here is derived from an EMBL/GenBank/DDBJ whole genome shotgun (WGS) entry which is preliminary data.</text>
</comment>
<evidence type="ECO:0000256" key="2">
    <source>
        <dbReference type="SAM" id="Phobius"/>
    </source>
</evidence>
<evidence type="ECO:0000313" key="5">
    <source>
        <dbReference type="Proteomes" id="UP001212152"/>
    </source>
</evidence>
<feature type="transmembrane region" description="Helical" evidence="2">
    <location>
        <begin position="181"/>
        <end position="203"/>
    </location>
</feature>
<reference evidence="4" key="1">
    <citation type="submission" date="2020-05" db="EMBL/GenBank/DDBJ databases">
        <title>Phylogenomic resolution of chytrid fungi.</title>
        <authorList>
            <person name="Stajich J.E."/>
            <person name="Amses K."/>
            <person name="Simmons R."/>
            <person name="Seto K."/>
            <person name="Myers J."/>
            <person name="Bonds A."/>
            <person name="Quandt C.A."/>
            <person name="Barry K."/>
            <person name="Liu P."/>
            <person name="Grigoriev I."/>
            <person name="Longcore J.E."/>
            <person name="James T.Y."/>
        </authorList>
    </citation>
    <scope>NUCLEOTIDE SEQUENCE</scope>
    <source>
        <strain evidence="4">JEL0379</strain>
    </source>
</reference>
<protein>
    <recommendedName>
        <fullName evidence="3">TmcB/TmcC TPR repeats domain-containing protein</fullName>
    </recommendedName>
</protein>
<feature type="compositionally biased region" description="Polar residues" evidence="1">
    <location>
        <begin position="641"/>
        <end position="660"/>
    </location>
</feature>
<accession>A0AAD5XPL3</accession>
<keyword evidence="2" id="KW-1133">Transmembrane helix</keyword>
<name>A0AAD5XPL3_9FUNG</name>
<feature type="compositionally biased region" description="Low complexity" evidence="1">
    <location>
        <begin position="631"/>
        <end position="640"/>
    </location>
</feature>
<feature type="region of interest" description="Disordered" evidence="1">
    <location>
        <begin position="1050"/>
        <end position="1070"/>
    </location>
</feature>
<feature type="transmembrane region" description="Helical" evidence="2">
    <location>
        <begin position="250"/>
        <end position="268"/>
    </location>
</feature>
<feature type="transmembrane region" description="Helical" evidence="2">
    <location>
        <begin position="140"/>
        <end position="161"/>
    </location>
</feature>
<dbReference type="AlphaFoldDB" id="A0AAD5XPL3"/>
<feature type="transmembrane region" description="Helical" evidence="2">
    <location>
        <begin position="983"/>
        <end position="1004"/>
    </location>
</feature>
<proteinExistence type="predicted"/>
<feature type="domain" description="TmcB/TmcC TPR repeats" evidence="3">
    <location>
        <begin position="503"/>
        <end position="618"/>
    </location>
</feature>
<dbReference type="PANTHER" id="PTHR31600:SF2">
    <property type="entry name" value="GAMETE ENRICHED GENE 10 PROTEIN-RELATED"/>
    <property type="match status" value="1"/>
</dbReference>
<dbReference type="EMBL" id="JADGJQ010000075">
    <property type="protein sequence ID" value="KAJ3172801.1"/>
    <property type="molecule type" value="Genomic_DNA"/>
</dbReference>
<evidence type="ECO:0000256" key="1">
    <source>
        <dbReference type="SAM" id="MobiDB-lite"/>
    </source>
</evidence>
<feature type="transmembrane region" description="Helical" evidence="2">
    <location>
        <begin position="86"/>
        <end position="108"/>
    </location>
</feature>
<dbReference type="Pfam" id="PF25474">
    <property type="entry name" value="TPR_TmcB"/>
    <property type="match status" value="1"/>
</dbReference>
<organism evidence="4 5">
    <name type="scientific">Geranomyces variabilis</name>
    <dbReference type="NCBI Taxonomy" id="109894"/>
    <lineage>
        <taxon>Eukaryota</taxon>
        <taxon>Fungi</taxon>
        <taxon>Fungi incertae sedis</taxon>
        <taxon>Chytridiomycota</taxon>
        <taxon>Chytridiomycota incertae sedis</taxon>
        <taxon>Chytridiomycetes</taxon>
        <taxon>Spizellomycetales</taxon>
        <taxon>Powellomycetaceae</taxon>
        <taxon>Geranomyces</taxon>
    </lineage>
</organism>
<evidence type="ECO:0000259" key="3">
    <source>
        <dbReference type="Pfam" id="PF25474"/>
    </source>
</evidence>
<feature type="transmembrane region" description="Helical" evidence="2">
    <location>
        <begin position="280"/>
        <end position="300"/>
    </location>
</feature>
<keyword evidence="2" id="KW-0812">Transmembrane</keyword>
<gene>
    <name evidence="4" type="ORF">HDU87_007803</name>
</gene>
<dbReference type="InterPro" id="IPR052994">
    <property type="entry name" value="Tiny_macrocysts_regulators"/>
</dbReference>
<feature type="transmembrane region" description="Helical" evidence="2">
    <location>
        <begin position="306"/>
        <end position="327"/>
    </location>
</feature>
<feature type="transmembrane region" description="Helical" evidence="2">
    <location>
        <begin position="834"/>
        <end position="852"/>
    </location>
</feature>
<evidence type="ECO:0000313" key="4">
    <source>
        <dbReference type="EMBL" id="KAJ3172801.1"/>
    </source>
</evidence>
<keyword evidence="5" id="KW-1185">Reference proteome</keyword>
<dbReference type="InterPro" id="IPR057352">
    <property type="entry name" value="TPR_TmcB/C"/>
</dbReference>
<feature type="region of interest" description="Disordered" evidence="1">
    <location>
        <begin position="614"/>
        <end position="673"/>
    </location>
</feature>